<comment type="catalytic activity">
    <reaction evidence="5">
        <text>isopentenyl diphosphate + 2 oxidized [2Fe-2S]-[ferredoxin] + H2O = (2E)-4-hydroxy-3-methylbut-2-enyl diphosphate + 2 reduced [2Fe-2S]-[ferredoxin] + 2 H(+)</text>
        <dbReference type="Rhea" id="RHEA:24488"/>
        <dbReference type="Rhea" id="RHEA-COMP:10000"/>
        <dbReference type="Rhea" id="RHEA-COMP:10001"/>
        <dbReference type="ChEBI" id="CHEBI:15377"/>
        <dbReference type="ChEBI" id="CHEBI:15378"/>
        <dbReference type="ChEBI" id="CHEBI:33737"/>
        <dbReference type="ChEBI" id="CHEBI:33738"/>
        <dbReference type="ChEBI" id="CHEBI:128753"/>
        <dbReference type="ChEBI" id="CHEBI:128769"/>
        <dbReference type="EC" id="1.17.7.4"/>
    </reaction>
</comment>
<comment type="pathway">
    <text evidence="5">Isoprenoid biosynthesis; dimethylallyl diphosphate biosynthesis; dimethylallyl diphosphate from (2E)-4-hydroxy-3-methylbutenyl diphosphate: step 1/1.</text>
</comment>
<dbReference type="PANTHER" id="PTHR30426">
    <property type="entry name" value="4-HYDROXY-3-METHYLBUT-2-ENYL DIPHOSPHATE REDUCTASE"/>
    <property type="match status" value="1"/>
</dbReference>
<evidence type="ECO:0000256" key="1">
    <source>
        <dbReference type="ARBA" id="ARBA00022485"/>
    </source>
</evidence>
<feature type="binding site" evidence="5">
    <location>
        <position position="241"/>
    </location>
    <ligand>
        <name>isopentenyl diphosphate</name>
        <dbReference type="ChEBI" id="CHEBI:128769"/>
    </ligand>
</feature>
<feature type="binding site" evidence="5">
    <location>
        <position position="140"/>
    </location>
    <ligand>
        <name>(2E)-4-hydroxy-3-methylbut-2-enyl diphosphate</name>
        <dbReference type="ChEBI" id="CHEBI:128753"/>
    </ligand>
</feature>
<feature type="binding site" evidence="5">
    <location>
        <position position="55"/>
    </location>
    <ligand>
        <name>isopentenyl diphosphate</name>
        <dbReference type="ChEBI" id="CHEBI:128769"/>
    </ligand>
</feature>
<feature type="binding site" evidence="5">
    <location>
        <position position="240"/>
    </location>
    <ligand>
        <name>dimethylallyl diphosphate</name>
        <dbReference type="ChEBI" id="CHEBI:57623"/>
    </ligand>
</feature>
<keyword evidence="5 6" id="KW-0560">Oxidoreductase</keyword>
<comment type="similarity">
    <text evidence="5">Belongs to the IspH family.</text>
</comment>
<feature type="binding site" evidence="5">
    <location>
        <position position="181"/>
    </location>
    <ligand>
        <name>(2E)-4-hydroxy-3-methylbut-2-enyl diphosphate</name>
        <dbReference type="ChEBI" id="CHEBI:128753"/>
    </ligand>
</feature>
<evidence type="ECO:0000313" key="6">
    <source>
        <dbReference type="EMBL" id="MCK0198312.1"/>
    </source>
</evidence>
<evidence type="ECO:0000256" key="2">
    <source>
        <dbReference type="ARBA" id="ARBA00022723"/>
    </source>
</evidence>
<feature type="binding site" evidence="5">
    <location>
        <position position="90"/>
    </location>
    <ligand>
        <name>(2E)-4-hydroxy-3-methylbut-2-enyl diphosphate</name>
        <dbReference type="ChEBI" id="CHEBI:128753"/>
    </ligand>
</feature>
<feature type="binding site" evidence="5">
    <location>
        <position position="284"/>
    </location>
    <ligand>
        <name>(2E)-4-hydroxy-3-methylbut-2-enyl diphosphate</name>
        <dbReference type="ChEBI" id="CHEBI:128753"/>
    </ligand>
</feature>
<evidence type="ECO:0000256" key="5">
    <source>
        <dbReference type="HAMAP-Rule" id="MF_00191"/>
    </source>
</evidence>
<feature type="binding site" evidence="5">
    <location>
        <position position="284"/>
    </location>
    <ligand>
        <name>dimethylallyl diphosphate</name>
        <dbReference type="ChEBI" id="CHEBI:57623"/>
    </ligand>
</feature>
<feature type="binding site" evidence="5">
    <location>
        <position position="239"/>
    </location>
    <ligand>
        <name>dimethylallyl diphosphate</name>
        <dbReference type="ChEBI" id="CHEBI:57623"/>
    </ligand>
</feature>
<organism evidence="6 7">
    <name type="scientific">Ancylobacter crimeensis</name>
    <dbReference type="NCBI Taxonomy" id="2579147"/>
    <lineage>
        <taxon>Bacteria</taxon>
        <taxon>Pseudomonadati</taxon>
        <taxon>Pseudomonadota</taxon>
        <taxon>Alphaproteobacteria</taxon>
        <taxon>Hyphomicrobiales</taxon>
        <taxon>Xanthobacteraceae</taxon>
        <taxon>Ancylobacter</taxon>
    </lineage>
</organism>
<dbReference type="NCBIfam" id="NF002188">
    <property type="entry name" value="PRK01045.1-2"/>
    <property type="match status" value="1"/>
</dbReference>
<comment type="function">
    <text evidence="5">Catalyzes the conversion of 1-hydroxy-2-methyl-2-(E)-butenyl 4-diphosphate (HMBPP) into a mixture of isopentenyl diphosphate (IPP) and dimethylallyl diphosphate (DMAPP). Acts in the terminal step of the DOXP/MEP pathway for isoprenoid precursor biosynthesis.</text>
</comment>
<dbReference type="InterPro" id="IPR003451">
    <property type="entry name" value="LytB/IspH"/>
</dbReference>
<dbReference type="EMBL" id="JALKCH010000010">
    <property type="protein sequence ID" value="MCK0198312.1"/>
    <property type="molecule type" value="Genomic_DNA"/>
</dbReference>
<comment type="pathway">
    <text evidence="5">Isoprenoid biosynthesis; isopentenyl diphosphate biosynthesis via DXP pathway; isopentenyl diphosphate from 1-deoxy-D-xylulose 5-phosphate: step 6/6.</text>
</comment>
<keyword evidence="1 5" id="KW-0004">4Fe-4S</keyword>
<evidence type="ECO:0000313" key="7">
    <source>
        <dbReference type="Proteomes" id="UP001203284"/>
    </source>
</evidence>
<feature type="binding site" evidence="5">
    <location>
        <position position="55"/>
    </location>
    <ligand>
        <name>dimethylallyl diphosphate</name>
        <dbReference type="ChEBI" id="CHEBI:57623"/>
    </ligand>
</feature>
<dbReference type="NCBIfam" id="NF002190">
    <property type="entry name" value="PRK01045.1-4"/>
    <property type="match status" value="1"/>
</dbReference>
<dbReference type="HAMAP" id="MF_00191">
    <property type="entry name" value="IspH"/>
    <property type="match status" value="1"/>
</dbReference>
<feature type="binding site" evidence="5">
    <location>
        <position position="90"/>
    </location>
    <ligand>
        <name>isopentenyl diphosphate</name>
        <dbReference type="ChEBI" id="CHEBI:128769"/>
    </ligand>
</feature>
<feature type="binding site" evidence="5">
    <location>
        <position position="240"/>
    </location>
    <ligand>
        <name>isopentenyl diphosphate</name>
        <dbReference type="ChEBI" id="CHEBI:128769"/>
    </ligand>
</feature>
<dbReference type="Pfam" id="PF02401">
    <property type="entry name" value="LYTB"/>
    <property type="match status" value="1"/>
</dbReference>
<dbReference type="EC" id="1.17.7.4" evidence="5"/>
<feature type="binding site" evidence="5">
    <location>
        <position position="55"/>
    </location>
    <ligand>
        <name>(2E)-4-hydroxy-3-methylbut-2-enyl diphosphate</name>
        <dbReference type="ChEBI" id="CHEBI:128753"/>
    </ligand>
</feature>
<feature type="binding site" evidence="5">
    <location>
        <position position="211"/>
    </location>
    <ligand>
        <name>[4Fe-4S] cluster</name>
        <dbReference type="ChEBI" id="CHEBI:49883"/>
    </ligand>
</feature>
<feature type="binding site" evidence="5">
    <location>
        <position position="140"/>
    </location>
    <ligand>
        <name>dimethylallyl diphosphate</name>
        <dbReference type="ChEBI" id="CHEBI:57623"/>
    </ligand>
</feature>
<feature type="binding site" evidence="5">
    <location>
        <position position="26"/>
    </location>
    <ligand>
        <name>[4Fe-4S] cluster</name>
        <dbReference type="ChEBI" id="CHEBI:49883"/>
    </ligand>
</feature>
<dbReference type="Proteomes" id="UP001203284">
    <property type="component" value="Unassembled WGS sequence"/>
</dbReference>
<sequence length="329" mass="35571">MSAAEKPPSDVLPPLRVLLCAPRGFCAGVVRAIDAVEKALALYGPPVYVRHEIVHNKYVVEGLKAKGAIFVEELHEIPSGTSAPVIFSAHGVAKSVPEDAASRRFFAIDATCPLVTKVHREATVHHKRGREVVLIGHAGHPEVIGTMGQLPEGAVSLVETAEQARHFTPRDRDNLAYTTQTTLSLDDTAEIVAILKERFPAMVAPHKEDICYATTNRQEAVKKVAGSVDAMIVVGAPNSSNSQRLREAAEREGCAIAVLVQRASEIDWDRFGNIASLAVTAGASAPEILVEEIIDAFAERYAITVETVHTVQEDVFFPLPRQLRPDAAE</sequence>
<accession>A0ABT0DE97</accession>
<feature type="binding site" evidence="5">
    <location>
        <position position="241"/>
    </location>
    <ligand>
        <name>(2E)-4-hydroxy-3-methylbut-2-enyl diphosphate</name>
        <dbReference type="ChEBI" id="CHEBI:128753"/>
    </ligand>
</feature>
<evidence type="ECO:0000256" key="3">
    <source>
        <dbReference type="ARBA" id="ARBA00023004"/>
    </source>
</evidence>
<feature type="binding site" evidence="5">
    <location>
        <position position="90"/>
    </location>
    <ligand>
        <name>dimethylallyl diphosphate</name>
        <dbReference type="ChEBI" id="CHEBI:57623"/>
    </ligand>
</feature>
<keyword evidence="4 5" id="KW-0411">Iron-sulfur</keyword>
<feature type="binding site" evidence="5">
    <location>
        <position position="112"/>
    </location>
    <ligand>
        <name>[4Fe-4S] cluster</name>
        <dbReference type="ChEBI" id="CHEBI:49883"/>
    </ligand>
</feature>
<feature type="binding site" evidence="5">
    <location>
        <position position="240"/>
    </location>
    <ligand>
        <name>(2E)-4-hydroxy-3-methylbut-2-enyl diphosphate</name>
        <dbReference type="ChEBI" id="CHEBI:128753"/>
    </ligand>
</feature>
<gene>
    <name evidence="5 6" type="primary">ispH</name>
    <name evidence="6" type="synonym">lytB</name>
    <name evidence="6" type="ORF">MWN34_15465</name>
</gene>
<keyword evidence="2 5" id="KW-0479">Metal-binding</keyword>
<feature type="binding site" evidence="5">
    <location>
        <position position="140"/>
    </location>
    <ligand>
        <name>isopentenyl diphosphate</name>
        <dbReference type="ChEBI" id="CHEBI:128769"/>
    </ligand>
</feature>
<reference evidence="6 7" key="1">
    <citation type="submission" date="2022-04" db="EMBL/GenBank/DDBJ databases">
        <authorList>
            <person name="Grouzdev D.S."/>
            <person name="Pantiukh K.S."/>
            <person name="Krutkina M.S."/>
        </authorList>
    </citation>
    <scope>NUCLEOTIDE SEQUENCE [LARGE SCALE GENOMIC DNA]</scope>
    <source>
        <strain evidence="6 7">6x-1</strain>
    </source>
</reference>
<feature type="binding site" evidence="5">
    <location>
        <position position="239"/>
    </location>
    <ligand>
        <name>isopentenyl diphosphate</name>
        <dbReference type="ChEBI" id="CHEBI:128769"/>
    </ligand>
</feature>
<comment type="cofactor">
    <cofactor evidence="5">
        <name>[4Fe-4S] cluster</name>
        <dbReference type="ChEBI" id="CHEBI:49883"/>
    </cofactor>
    <text evidence="5">Binds 1 [4Fe-4S] cluster per subunit.</text>
</comment>
<evidence type="ECO:0000256" key="4">
    <source>
        <dbReference type="ARBA" id="ARBA00023014"/>
    </source>
</evidence>
<keyword evidence="5" id="KW-0414">Isoprene biosynthesis</keyword>
<dbReference type="GO" id="GO:0051745">
    <property type="term" value="F:4-hydroxy-3-methylbut-2-enyl diphosphate reductase activity"/>
    <property type="evidence" value="ECO:0007669"/>
    <property type="project" value="UniProtKB-EC"/>
</dbReference>
<comment type="caution">
    <text evidence="6">The sequence shown here is derived from an EMBL/GenBank/DDBJ whole genome shotgun (WGS) entry which is preliminary data.</text>
</comment>
<dbReference type="PANTHER" id="PTHR30426:SF0">
    <property type="entry name" value="4-HYDROXY-3-METHYLBUT-2-ENYL DIPHOSPHATE REDUCTASE"/>
    <property type="match status" value="1"/>
</dbReference>
<proteinExistence type="inferred from homology"/>
<dbReference type="RefSeq" id="WP_247030207.1">
    <property type="nucleotide sequence ID" value="NZ_JALKCH010000010.1"/>
</dbReference>
<dbReference type="Gene3D" id="3.40.1010.20">
    <property type="entry name" value="4-hydroxy-3-methylbut-2-enyl diphosphate reductase, catalytic domain"/>
    <property type="match status" value="2"/>
</dbReference>
<feature type="active site" description="Proton donor" evidence="5">
    <location>
        <position position="142"/>
    </location>
</feature>
<feature type="binding site" evidence="5">
    <location>
        <position position="241"/>
    </location>
    <ligand>
        <name>dimethylallyl diphosphate</name>
        <dbReference type="ChEBI" id="CHEBI:57623"/>
    </ligand>
</feature>
<feature type="binding site" evidence="5">
    <location>
        <position position="239"/>
    </location>
    <ligand>
        <name>(2E)-4-hydroxy-3-methylbut-2-enyl diphosphate</name>
        <dbReference type="ChEBI" id="CHEBI:128753"/>
    </ligand>
</feature>
<keyword evidence="7" id="KW-1185">Reference proteome</keyword>
<keyword evidence="3 5" id="KW-0408">Iron</keyword>
<name>A0ABT0DE97_9HYPH</name>
<comment type="catalytic activity">
    <reaction evidence="5">
        <text>dimethylallyl diphosphate + 2 oxidized [2Fe-2S]-[ferredoxin] + H2O = (2E)-4-hydroxy-3-methylbut-2-enyl diphosphate + 2 reduced [2Fe-2S]-[ferredoxin] + 2 H(+)</text>
        <dbReference type="Rhea" id="RHEA:24825"/>
        <dbReference type="Rhea" id="RHEA-COMP:10000"/>
        <dbReference type="Rhea" id="RHEA-COMP:10001"/>
        <dbReference type="ChEBI" id="CHEBI:15377"/>
        <dbReference type="ChEBI" id="CHEBI:15378"/>
        <dbReference type="ChEBI" id="CHEBI:33737"/>
        <dbReference type="ChEBI" id="CHEBI:33738"/>
        <dbReference type="ChEBI" id="CHEBI:57623"/>
        <dbReference type="ChEBI" id="CHEBI:128753"/>
        <dbReference type="EC" id="1.17.7.4"/>
    </reaction>
</comment>
<dbReference type="NCBIfam" id="TIGR00216">
    <property type="entry name" value="ispH_lytB"/>
    <property type="match status" value="1"/>
</dbReference>
<dbReference type="Gene3D" id="3.40.50.11270">
    <property type="match status" value="1"/>
</dbReference>
<dbReference type="CDD" id="cd13944">
    <property type="entry name" value="lytB_ispH"/>
    <property type="match status" value="1"/>
</dbReference>
<feature type="binding site" evidence="5">
    <location>
        <position position="284"/>
    </location>
    <ligand>
        <name>isopentenyl diphosphate</name>
        <dbReference type="ChEBI" id="CHEBI:128769"/>
    </ligand>
</feature>
<protein>
    <recommendedName>
        <fullName evidence="5">4-hydroxy-3-methylbut-2-enyl diphosphate reductase</fullName>
        <shortName evidence="5">HMBPP reductase</shortName>
        <ecNumber evidence="5">1.17.7.4</ecNumber>
    </recommendedName>
</protein>